<dbReference type="RefSeq" id="WP_104420573.1">
    <property type="nucleotide sequence ID" value="NZ_PTJC01000006.1"/>
</dbReference>
<dbReference type="Gene3D" id="2.120.10.80">
    <property type="entry name" value="Kelch-type beta propeller"/>
    <property type="match status" value="2"/>
</dbReference>
<dbReference type="AlphaFoldDB" id="A0A2S6I4S7"/>
<dbReference type="Proteomes" id="UP000237662">
    <property type="component" value="Unassembled WGS sequence"/>
</dbReference>
<evidence type="ECO:0000259" key="3">
    <source>
        <dbReference type="Pfam" id="PF18962"/>
    </source>
</evidence>
<reference evidence="4 5" key="1">
    <citation type="submission" date="2018-02" db="EMBL/GenBank/DDBJ databases">
        <title>Genomic Encyclopedia of Archaeal and Bacterial Type Strains, Phase II (KMG-II): from individual species to whole genera.</title>
        <authorList>
            <person name="Goeker M."/>
        </authorList>
    </citation>
    <scope>NUCLEOTIDE SEQUENCE [LARGE SCALE GENOMIC DNA]</scope>
    <source>
        <strain evidence="4 5">DSM 29526</strain>
    </source>
</reference>
<dbReference type="SUPFAM" id="SSF117281">
    <property type="entry name" value="Kelch motif"/>
    <property type="match status" value="1"/>
</dbReference>
<dbReference type="InterPro" id="IPR013783">
    <property type="entry name" value="Ig-like_fold"/>
</dbReference>
<dbReference type="Pfam" id="PF24681">
    <property type="entry name" value="Kelch_KLHDC2_KLHL20_DRC7"/>
    <property type="match status" value="1"/>
</dbReference>
<keyword evidence="2" id="KW-0677">Repeat</keyword>
<evidence type="ECO:0000313" key="5">
    <source>
        <dbReference type="Proteomes" id="UP000237662"/>
    </source>
</evidence>
<dbReference type="InterPro" id="IPR015915">
    <property type="entry name" value="Kelch-typ_b-propeller"/>
</dbReference>
<evidence type="ECO:0000256" key="2">
    <source>
        <dbReference type="ARBA" id="ARBA00022737"/>
    </source>
</evidence>
<evidence type="ECO:0000256" key="1">
    <source>
        <dbReference type="ARBA" id="ARBA00022441"/>
    </source>
</evidence>
<dbReference type="SMART" id="SM00612">
    <property type="entry name" value="Kelch"/>
    <property type="match status" value="3"/>
</dbReference>
<feature type="domain" description="Secretion system C-terminal sorting" evidence="3">
    <location>
        <begin position="964"/>
        <end position="1035"/>
    </location>
</feature>
<sequence length="1042" mass="114858">MQTPITHQLLFLFLNFFAGSLLYAQTYSDWTKIGNAGYPRAEGQMVTYEGKYYWFNGFTTDLAFLNENERYDPATNTWTNLASIPLNPDGTYQGNTHVGISVVDDEIWLLGGRSGNPFYRVTDAVWIYDITDNAWRRGPTFPQRRGGGGLARLGRTLHYVGGFDHNTQCDVDDHWVYDLDNPEAGWQDFSGNSPMPLARNHFGTVTLGGMLYTIAGQHDHEGCLRGKNLPYVHRYDPYTDTWERLADLPFNNSHTEPSTFAYNGKLYSIGGQVALGQELAEYDPATNTWRILSEMQFPHRLIAPGARVHNGNLVVMVGGRRTVGRAQSEVWARTFTPNVTRKLAFHPATLRASGESRTTTEAILANYSGDDEATYRIDVSKFPAWLTIDRATGKARESFAEVEITVDPRGLPAGSYSYTLRATADGYTAASLPISFTVGEAGEWRSYADFREAECATVGSIWEIVSDNRAANGKYVTVPKGMTSTGSAPADRPENHVSFRYDVPKTGTYNLFARIAARATTDDSFWFRVNGGEWTEWSDNLVTENGAFEWRRGPGASLQLAAGEVTVDLAYRESGMMIDKLLLSAGSKLPVGTGYPDESCGSNAPSEPTATAYWAEAECSQLGSQWVTATDGGASAGRYVYAMGYEKIDAPGGTDAADRLTFTAQLAEAGTYYLFMRLDAVDNGRNSFWVQVDNGPWLEFWKETDGRNMLTNGFEWRRVNDDTEPVSFQLGAGQHTIGVVSREPGTRLDKVYLATENRLPSGTGARVADCPAPDDAVTEFWSEVECGGVGNRWATNRSSGASNQRYVYCTGDRQITEPAANGTDDRITYTANLAKAGTYHLFLRLNAIDNGRNSVWVRVDNGNWVEFWKEANGSNLLTNGFEWRRVNDDTRAVSFPLSAGRHTITLANRESGTRLDKLLLSTATQLPDGFGGPAASCSEASSVAAKRFRPASSSEPVVGNSLQVYPNPTHGAVKLRFEGTAQGRVDLRVTDVNGRVVVEKTYEKAGEVLADELDTNRLPAGMYLLHLTSGEERISRPFIKAR</sequence>
<keyword evidence="1" id="KW-0880">Kelch repeat</keyword>
<proteinExistence type="predicted"/>
<dbReference type="EMBL" id="PTJC01000006">
    <property type="protein sequence ID" value="PPK86109.1"/>
    <property type="molecule type" value="Genomic_DNA"/>
</dbReference>
<dbReference type="PANTHER" id="PTHR24412">
    <property type="entry name" value="KELCH PROTEIN"/>
    <property type="match status" value="1"/>
</dbReference>
<evidence type="ECO:0000313" key="4">
    <source>
        <dbReference type="EMBL" id="PPK86109.1"/>
    </source>
</evidence>
<dbReference type="Gene3D" id="2.60.40.10">
    <property type="entry name" value="Immunoglobulins"/>
    <property type="match status" value="1"/>
</dbReference>
<dbReference type="PANTHER" id="PTHR24412:SF489">
    <property type="entry name" value="RING FINGER DOMAIN AND KELCH REPEAT-CONTAINING PROTEIN DDB_G0271372"/>
    <property type="match status" value="1"/>
</dbReference>
<organism evidence="4 5">
    <name type="scientific">Neolewinella xylanilytica</name>
    <dbReference type="NCBI Taxonomy" id="1514080"/>
    <lineage>
        <taxon>Bacteria</taxon>
        <taxon>Pseudomonadati</taxon>
        <taxon>Bacteroidota</taxon>
        <taxon>Saprospiria</taxon>
        <taxon>Saprospirales</taxon>
        <taxon>Lewinellaceae</taxon>
        <taxon>Neolewinella</taxon>
    </lineage>
</organism>
<dbReference type="NCBIfam" id="TIGR04183">
    <property type="entry name" value="Por_Secre_tail"/>
    <property type="match status" value="1"/>
</dbReference>
<comment type="caution">
    <text evidence="4">The sequence shown here is derived from an EMBL/GenBank/DDBJ whole genome shotgun (WGS) entry which is preliminary data.</text>
</comment>
<gene>
    <name evidence="4" type="ORF">CLV84_3026</name>
</gene>
<name>A0A2S6I4S7_9BACT</name>
<dbReference type="OrthoDB" id="175993at2"/>
<dbReference type="Gene3D" id="2.60.120.260">
    <property type="entry name" value="Galactose-binding domain-like"/>
    <property type="match status" value="3"/>
</dbReference>
<dbReference type="InterPro" id="IPR026444">
    <property type="entry name" value="Secre_tail"/>
</dbReference>
<dbReference type="InterPro" id="IPR006652">
    <property type="entry name" value="Kelch_1"/>
</dbReference>
<protein>
    <submittedName>
        <fullName evidence="4">Putative secreted protein (Por secretion system target)</fullName>
    </submittedName>
</protein>
<dbReference type="CDD" id="cd02795">
    <property type="entry name" value="CBM6-CBM35-CBM36_like"/>
    <property type="match status" value="1"/>
</dbReference>
<keyword evidence="5" id="KW-1185">Reference proteome</keyword>
<dbReference type="Pfam" id="PF18962">
    <property type="entry name" value="Por_Secre_tail"/>
    <property type="match status" value="1"/>
</dbReference>
<accession>A0A2S6I4S7</accession>